<evidence type="ECO:0000313" key="1">
    <source>
        <dbReference type="EMBL" id="KAL3284451.1"/>
    </source>
</evidence>
<dbReference type="EMBL" id="JABFTP020000165">
    <property type="protein sequence ID" value="KAL3284451.1"/>
    <property type="molecule type" value="Genomic_DNA"/>
</dbReference>
<dbReference type="AlphaFoldDB" id="A0ABD2P0U5"/>
<gene>
    <name evidence="1" type="ORF">HHI36_018612</name>
</gene>
<name>A0ABD2P0U5_9CUCU</name>
<organism evidence="1 2">
    <name type="scientific">Cryptolaemus montrouzieri</name>
    <dbReference type="NCBI Taxonomy" id="559131"/>
    <lineage>
        <taxon>Eukaryota</taxon>
        <taxon>Metazoa</taxon>
        <taxon>Ecdysozoa</taxon>
        <taxon>Arthropoda</taxon>
        <taxon>Hexapoda</taxon>
        <taxon>Insecta</taxon>
        <taxon>Pterygota</taxon>
        <taxon>Neoptera</taxon>
        <taxon>Endopterygota</taxon>
        <taxon>Coleoptera</taxon>
        <taxon>Polyphaga</taxon>
        <taxon>Cucujiformia</taxon>
        <taxon>Coccinelloidea</taxon>
        <taxon>Coccinellidae</taxon>
        <taxon>Scymninae</taxon>
        <taxon>Scymnini</taxon>
        <taxon>Cryptolaemus</taxon>
    </lineage>
</organism>
<evidence type="ECO:0000313" key="2">
    <source>
        <dbReference type="Proteomes" id="UP001516400"/>
    </source>
</evidence>
<dbReference type="Proteomes" id="UP001516400">
    <property type="component" value="Unassembled WGS sequence"/>
</dbReference>
<accession>A0ABD2P0U5</accession>
<sequence length="101" mass="11512">MDSRSRAAAMLKLVTPEENYFTNSESGNLLAKILDNDSHKSYSRRENATLNNNLELSSSSISPRVESINLPESYPEHNKIISKNHFVYRRRECNIELSPGN</sequence>
<keyword evidence="2" id="KW-1185">Reference proteome</keyword>
<reference evidence="1 2" key="1">
    <citation type="journal article" date="2021" name="BMC Biol.">
        <title>Horizontally acquired antibacterial genes associated with adaptive radiation of ladybird beetles.</title>
        <authorList>
            <person name="Li H.S."/>
            <person name="Tang X.F."/>
            <person name="Huang Y.H."/>
            <person name="Xu Z.Y."/>
            <person name="Chen M.L."/>
            <person name="Du X.Y."/>
            <person name="Qiu B.Y."/>
            <person name="Chen P.T."/>
            <person name="Zhang W."/>
            <person name="Slipinski A."/>
            <person name="Escalona H.E."/>
            <person name="Waterhouse R.M."/>
            <person name="Zwick A."/>
            <person name="Pang H."/>
        </authorList>
    </citation>
    <scope>NUCLEOTIDE SEQUENCE [LARGE SCALE GENOMIC DNA]</scope>
    <source>
        <strain evidence="1">SYSU2018</strain>
    </source>
</reference>
<comment type="caution">
    <text evidence="1">The sequence shown here is derived from an EMBL/GenBank/DDBJ whole genome shotgun (WGS) entry which is preliminary data.</text>
</comment>
<proteinExistence type="predicted"/>
<protein>
    <submittedName>
        <fullName evidence="1">Uncharacterized protein</fullName>
    </submittedName>
</protein>